<evidence type="ECO:0000313" key="5">
    <source>
        <dbReference type="Proteomes" id="UP000078148"/>
    </source>
</evidence>
<keyword evidence="2" id="KW-0812">Transmembrane</keyword>
<sequence length="1092" mass="117411">MNIKKRLFGLSGAAILLFVVLSIYAHPAQAASLRGAAEGFPVLAGVVHPDMLVASAAGGGGGGGGGAAGGASGGASGGAASDGGGGGDAWYIPQWVTDLMEKVDAMLKTFQDLMSGKLIYDAINSVVILWANDSVEPIMDLFARSFLFTPRVAEMVFVQNAWSIFMTISFVLMVVAVLLLAYSLIRGNKAPGPILKNFMICFVCSVLSLTIINIINVGVNGFTATSLESMVGGTGIDYKNISGDNVLKSMVVGGKALSDPTFKEQTLTQTLSAEKGGIFTMFLFLLTVVDTMTLMTFIKLIAIVLLSILSPVYVSISAMLGRIDPITGFLNLFVRTTLAGYLMALFWGWSVKLQNQTLNQEGWLYDLGIPATWFICFLALVASFILYNQWLRPLWFAMSDPVTLGGGATLEGLGIAGNHLADFIGHVGSQFGLTGLQKKAKSWSDKSKSMADQGRRMREERERQMQNRMNGNKSSRSRYQQAINDPQADMYLQEPAAADWVQSIETLEDEDIAPASFRGLSLLDSGRSLQKTMDAAGFTRQTSVQLAAGAEEAAQQWIHNLPKGLRAQVSSLDGRSLMITGDPTQLLKNLEDAELGYDLQSSQYLNEGVSVDANTGRIHADNSESSRAVLDQLAHDQDTYQRVNMPYAEAKAALKQAQKEGASWTKYADLRSDGLWVHSSDIEQAMLDLGKARGTTTKVMRVELPPDSRFLNEMLDTWEKSGKYNELLEAIETSDSDTELFVRADQYEAFEQAYNDYRKGRRPYWTTRSGEVKVIQDQTAITYGSAPTNGLDMGSFENYVKRRVKKERAGESAHVNRKMNSKPEEAPHIWEAAAAPLPVILSELPSTAHPNYKKPSRVQRMEGNWSVKSAEMLPVAIPEATSGAAPGMIASNKLPMRRNGDHTDAMRISSRPRPAKLQGKGQSKMAMKGYQLPATAAAAAPAPVGSVSGGSVLPMRRSGDSSDAARLSDHPRPSRVQHTGNRKLKMNAYRMESPSSESPAAAPVKNEAQKAVAKQAAKDGAGAAVRSGAVAAGATLLSTGSLKAAGSQGLKAGAKAGAKAAQKRVQQEGAKAAASDAAKSTLPKRGTRKKKE</sequence>
<protein>
    <submittedName>
        <fullName evidence="4">Uncharacterized protein</fullName>
    </submittedName>
</protein>
<evidence type="ECO:0000256" key="1">
    <source>
        <dbReference type="SAM" id="MobiDB-lite"/>
    </source>
</evidence>
<dbReference type="EMBL" id="CP021170">
    <property type="protein sequence ID" value="ARR10727.1"/>
    <property type="molecule type" value="Genomic_DNA"/>
</dbReference>
<feature type="region of interest" description="Disordered" evidence="1">
    <location>
        <begin position="1043"/>
        <end position="1092"/>
    </location>
</feature>
<keyword evidence="5" id="KW-1185">Reference proteome</keyword>
<feature type="region of interest" description="Disordered" evidence="1">
    <location>
        <begin position="443"/>
        <end position="477"/>
    </location>
</feature>
<gene>
    <name evidence="4" type="ORF">AR543_p0119</name>
</gene>
<feature type="transmembrane region" description="Helical" evidence="2">
    <location>
        <begin position="300"/>
        <end position="320"/>
    </location>
</feature>
<feature type="chain" id="PRO_5012575593" evidence="3">
    <location>
        <begin position="31"/>
        <end position="1092"/>
    </location>
</feature>
<feature type="compositionally biased region" description="Basic and acidic residues" evidence="1">
    <location>
        <begin position="443"/>
        <end position="465"/>
    </location>
</feature>
<dbReference type="AlphaFoldDB" id="A0A1X9T437"/>
<feature type="compositionally biased region" description="Low complexity" evidence="1">
    <location>
        <begin position="1070"/>
        <end position="1080"/>
    </location>
</feature>
<feature type="compositionally biased region" description="Low complexity" evidence="1">
    <location>
        <begin position="1043"/>
        <end position="1060"/>
    </location>
</feature>
<evidence type="ECO:0000256" key="3">
    <source>
        <dbReference type="SAM" id="SignalP"/>
    </source>
</evidence>
<accession>A0A1X9T437</accession>
<geneLocation type="plasmid" evidence="4 5">
    <name>unnamed1</name>
</geneLocation>
<feature type="transmembrane region" description="Helical" evidence="2">
    <location>
        <begin position="197"/>
        <end position="219"/>
    </location>
</feature>
<feature type="region of interest" description="Disordered" evidence="1">
    <location>
        <begin position="886"/>
        <end position="925"/>
    </location>
</feature>
<dbReference type="Proteomes" id="UP000078148">
    <property type="component" value="Plasmid unnamed1"/>
</dbReference>
<evidence type="ECO:0000313" key="4">
    <source>
        <dbReference type="EMBL" id="ARR10727.1"/>
    </source>
</evidence>
<organism evidence="4 5">
    <name type="scientific">Paenibacillus bovis</name>
    <dbReference type="NCBI Taxonomy" id="1616788"/>
    <lineage>
        <taxon>Bacteria</taxon>
        <taxon>Bacillati</taxon>
        <taxon>Bacillota</taxon>
        <taxon>Bacilli</taxon>
        <taxon>Bacillales</taxon>
        <taxon>Paenibacillaceae</taxon>
        <taxon>Paenibacillus</taxon>
    </lineage>
</organism>
<feature type="transmembrane region" description="Helical" evidence="2">
    <location>
        <begin position="276"/>
        <end position="293"/>
    </location>
</feature>
<keyword evidence="2" id="KW-1133">Transmembrane helix</keyword>
<feature type="region of interest" description="Disordered" evidence="1">
    <location>
        <begin position="949"/>
        <end position="983"/>
    </location>
</feature>
<reference evidence="4 5" key="1">
    <citation type="journal article" date="2016" name="Int. J. Syst. Evol. Microbiol.">
        <title>Paenibacillus damxungensis sp. nov., isolated from raw yak (Bos grunniens) milk.</title>
        <authorList>
            <person name="Wu Z."/>
            <person name="Gao C."/>
            <person name="Han J."/>
            <person name="Liu Z."/>
        </authorList>
    </citation>
    <scope>NUCLEOTIDE SEQUENCE [LARGE SCALE GENOMIC DNA]</scope>
    <source>
        <strain evidence="4 5">BD3526</strain>
        <plasmid evidence="4 5">unnamed1</plasmid>
    </source>
</reference>
<proteinExistence type="predicted"/>
<keyword evidence="3" id="KW-0732">Signal</keyword>
<feature type="transmembrane region" description="Helical" evidence="2">
    <location>
        <begin position="332"/>
        <end position="351"/>
    </location>
</feature>
<keyword evidence="2" id="KW-0472">Membrane</keyword>
<feature type="transmembrane region" description="Helical" evidence="2">
    <location>
        <begin position="161"/>
        <end position="185"/>
    </location>
</feature>
<feature type="transmembrane region" description="Helical" evidence="2">
    <location>
        <begin position="363"/>
        <end position="387"/>
    </location>
</feature>
<dbReference type="KEGG" id="pbv:AR543_p0119"/>
<evidence type="ECO:0000256" key="2">
    <source>
        <dbReference type="SAM" id="Phobius"/>
    </source>
</evidence>
<name>A0A1X9T437_9BACL</name>
<feature type="signal peptide" evidence="3">
    <location>
        <begin position="1"/>
        <end position="30"/>
    </location>
</feature>
<keyword evidence="4" id="KW-0614">Plasmid</keyword>